<accession>A0AAV5FIS0</accession>
<evidence type="ECO:0000256" key="1">
    <source>
        <dbReference type="SAM" id="MobiDB-lite"/>
    </source>
</evidence>
<organism evidence="2 3">
    <name type="scientific">Eleusine coracana subsp. coracana</name>
    <dbReference type="NCBI Taxonomy" id="191504"/>
    <lineage>
        <taxon>Eukaryota</taxon>
        <taxon>Viridiplantae</taxon>
        <taxon>Streptophyta</taxon>
        <taxon>Embryophyta</taxon>
        <taxon>Tracheophyta</taxon>
        <taxon>Spermatophyta</taxon>
        <taxon>Magnoliopsida</taxon>
        <taxon>Liliopsida</taxon>
        <taxon>Poales</taxon>
        <taxon>Poaceae</taxon>
        <taxon>PACMAD clade</taxon>
        <taxon>Chloridoideae</taxon>
        <taxon>Cynodonteae</taxon>
        <taxon>Eleusininae</taxon>
        <taxon>Eleusine</taxon>
    </lineage>
</organism>
<feature type="region of interest" description="Disordered" evidence="1">
    <location>
        <begin position="270"/>
        <end position="293"/>
    </location>
</feature>
<evidence type="ECO:0000313" key="2">
    <source>
        <dbReference type="EMBL" id="GJN34628.1"/>
    </source>
</evidence>
<dbReference type="PANTHER" id="PTHR47853:SF1">
    <property type="entry name" value="EXPRESSED PROTEIN"/>
    <property type="match status" value="1"/>
</dbReference>
<proteinExistence type="predicted"/>
<evidence type="ECO:0000313" key="3">
    <source>
        <dbReference type="Proteomes" id="UP001054889"/>
    </source>
</evidence>
<dbReference type="Proteomes" id="UP001054889">
    <property type="component" value="Unassembled WGS sequence"/>
</dbReference>
<reference evidence="2" key="2">
    <citation type="submission" date="2021-12" db="EMBL/GenBank/DDBJ databases">
        <title>Resequencing data analysis of finger millet.</title>
        <authorList>
            <person name="Hatakeyama M."/>
            <person name="Aluri S."/>
            <person name="Balachadran M.T."/>
            <person name="Sivarajan S.R."/>
            <person name="Poveda L."/>
            <person name="Shimizu-Inatsugi R."/>
            <person name="Schlapbach R."/>
            <person name="Sreeman S.M."/>
            <person name="Shimizu K.K."/>
        </authorList>
    </citation>
    <scope>NUCLEOTIDE SEQUENCE</scope>
</reference>
<protein>
    <submittedName>
        <fullName evidence="2">Uncharacterized protein</fullName>
    </submittedName>
</protein>
<name>A0AAV5FIS0_ELECO</name>
<dbReference type="AlphaFoldDB" id="A0AAV5FIS0"/>
<comment type="caution">
    <text evidence="2">The sequence shown here is derived from an EMBL/GenBank/DDBJ whole genome shotgun (WGS) entry which is preliminary data.</text>
</comment>
<gene>
    <name evidence="2" type="primary">gb23309</name>
    <name evidence="2" type="ORF">PR202_gb23309</name>
</gene>
<reference evidence="2" key="1">
    <citation type="journal article" date="2018" name="DNA Res.">
        <title>Multiple hybrid de novo genome assembly of finger millet, an orphan allotetraploid crop.</title>
        <authorList>
            <person name="Hatakeyama M."/>
            <person name="Aluri S."/>
            <person name="Balachadran M.T."/>
            <person name="Sivarajan S.R."/>
            <person name="Patrignani A."/>
            <person name="Gruter S."/>
            <person name="Poveda L."/>
            <person name="Shimizu-Inatsugi R."/>
            <person name="Baeten J."/>
            <person name="Francoijs K.J."/>
            <person name="Nataraja K.N."/>
            <person name="Reddy Y.A.N."/>
            <person name="Phadnis S."/>
            <person name="Ravikumar R.L."/>
            <person name="Schlapbach R."/>
            <person name="Sreeman S.M."/>
            <person name="Shimizu K.K."/>
        </authorList>
    </citation>
    <scope>NUCLEOTIDE SEQUENCE</scope>
</reference>
<sequence>MAARSPLRRWKRFFSVFDIIDAAIVAAGNSSGGDEVGCAEELRQAKGAAVQLLCDSPEDDEVEGHCRILDQVMVEYLVTLDMVGKWRAAVKSDLAEARARVEELRKLSHETLAIKVSPKLLKKSAPVVANAISTPFKMAATIGSDKMEATKQKLRAGYQEAEDAKRQRKIIVIEAPKVIKQQQQQKVVEQQQMVKQQQPKRPAKISAPLFTKKSAPVVGVGSASVVITKGKDMTPAMMDKKIEATKRKLREGYQEAEDVKRQRKIVLVDPPPPKMVEQRHRKVHPVTRERGQARCATSAVRRSLMPSFCRV</sequence>
<keyword evidence="3" id="KW-1185">Reference proteome</keyword>
<dbReference type="PANTHER" id="PTHR47853">
    <property type="entry name" value="EXPRESSED PROTEIN"/>
    <property type="match status" value="1"/>
</dbReference>
<dbReference type="EMBL" id="BQKI01000085">
    <property type="protein sequence ID" value="GJN34628.1"/>
    <property type="molecule type" value="Genomic_DNA"/>
</dbReference>